<accession>A0A9R0JCJ1</accession>
<dbReference type="InterPro" id="IPR009489">
    <property type="entry name" value="PAR1"/>
</dbReference>
<keyword evidence="1" id="KW-0732">Signal</keyword>
<dbReference type="GeneID" id="110804253"/>
<dbReference type="AlphaFoldDB" id="A0A9R0JCJ1"/>
<dbReference type="PANTHER" id="PTHR33649">
    <property type="entry name" value="PAR1 PROTEIN"/>
    <property type="match status" value="1"/>
</dbReference>
<feature type="signal peptide" evidence="1">
    <location>
        <begin position="1"/>
        <end position="23"/>
    </location>
</feature>
<evidence type="ECO:0000313" key="3">
    <source>
        <dbReference type="RefSeq" id="XP_021865513.1"/>
    </source>
</evidence>
<dbReference type="RefSeq" id="XP_021865513.1">
    <property type="nucleotide sequence ID" value="XM_022009821.2"/>
</dbReference>
<evidence type="ECO:0000256" key="1">
    <source>
        <dbReference type="SAM" id="SignalP"/>
    </source>
</evidence>
<organism evidence="2 3">
    <name type="scientific">Spinacia oleracea</name>
    <name type="common">Spinach</name>
    <dbReference type="NCBI Taxonomy" id="3562"/>
    <lineage>
        <taxon>Eukaryota</taxon>
        <taxon>Viridiplantae</taxon>
        <taxon>Streptophyta</taxon>
        <taxon>Embryophyta</taxon>
        <taxon>Tracheophyta</taxon>
        <taxon>Spermatophyta</taxon>
        <taxon>Magnoliopsida</taxon>
        <taxon>eudicotyledons</taxon>
        <taxon>Gunneridae</taxon>
        <taxon>Pentapetalae</taxon>
        <taxon>Caryophyllales</taxon>
        <taxon>Chenopodiaceae</taxon>
        <taxon>Chenopodioideae</taxon>
        <taxon>Anserineae</taxon>
        <taxon>Spinacia</taxon>
    </lineage>
</organism>
<feature type="chain" id="PRO_5040391665" description="PAR1 protein" evidence="1">
    <location>
        <begin position="24"/>
        <end position="185"/>
    </location>
</feature>
<evidence type="ECO:0000313" key="2">
    <source>
        <dbReference type="Proteomes" id="UP000813463"/>
    </source>
</evidence>
<keyword evidence="2" id="KW-1185">Reference proteome</keyword>
<dbReference type="OrthoDB" id="772928at2759"/>
<sequence>MAFPSKFSLIFILASIFVHSSLGEVICEELPSEMCVMAIASSGKRCVLEKYKNDIGGEMEYQCRTSEVVVERMSEYIETDECIKACGIDRKTVGISSDNLLEPHFTAKLCSPSCYNNCPNVVDLYFNLAQGEGVNLSDLCQRGKPRRAMVELMSSGAAPGPVTGNHVSSSLHAADVLVPAPAPFF</sequence>
<protein>
    <recommendedName>
        <fullName evidence="4">PAR1 protein</fullName>
    </recommendedName>
</protein>
<dbReference type="KEGG" id="soe:110804253"/>
<gene>
    <name evidence="3" type="primary">LOC110804253</name>
</gene>
<reference evidence="2" key="1">
    <citation type="journal article" date="2021" name="Nat. Commun.">
        <title>Genomic analyses provide insights into spinach domestication and the genetic basis of agronomic traits.</title>
        <authorList>
            <person name="Cai X."/>
            <person name="Sun X."/>
            <person name="Xu C."/>
            <person name="Sun H."/>
            <person name="Wang X."/>
            <person name="Ge C."/>
            <person name="Zhang Z."/>
            <person name="Wang Q."/>
            <person name="Fei Z."/>
            <person name="Jiao C."/>
            <person name="Wang Q."/>
        </authorList>
    </citation>
    <scope>NUCLEOTIDE SEQUENCE [LARGE SCALE GENOMIC DNA]</scope>
    <source>
        <strain evidence="2">cv. Varoflay</strain>
    </source>
</reference>
<reference evidence="3" key="2">
    <citation type="submission" date="2025-08" db="UniProtKB">
        <authorList>
            <consortium name="RefSeq"/>
        </authorList>
    </citation>
    <scope>IDENTIFICATION</scope>
    <source>
        <tissue evidence="3">Leaf</tissue>
    </source>
</reference>
<dbReference type="Pfam" id="PF06521">
    <property type="entry name" value="PAR1"/>
    <property type="match status" value="1"/>
</dbReference>
<evidence type="ECO:0008006" key="4">
    <source>
        <dbReference type="Google" id="ProtNLM"/>
    </source>
</evidence>
<name>A0A9R0JCJ1_SPIOL</name>
<dbReference type="PANTHER" id="PTHR33649:SF4">
    <property type="entry name" value="PAR1 PROTEIN"/>
    <property type="match status" value="1"/>
</dbReference>
<proteinExistence type="predicted"/>
<dbReference type="Proteomes" id="UP000813463">
    <property type="component" value="Chromosome 5"/>
</dbReference>